<keyword evidence="4" id="KW-0804">Transcription</keyword>
<feature type="domain" description="HTH lysR-type" evidence="5">
    <location>
        <begin position="1"/>
        <end position="58"/>
    </location>
</feature>
<dbReference type="PANTHER" id="PTHR30419">
    <property type="entry name" value="HTH-TYPE TRANSCRIPTIONAL REGULATOR YBHD"/>
    <property type="match status" value="1"/>
</dbReference>
<dbReference type="Pfam" id="PF00126">
    <property type="entry name" value="HTH_1"/>
    <property type="match status" value="1"/>
</dbReference>
<evidence type="ECO:0000259" key="5">
    <source>
        <dbReference type="PROSITE" id="PS50931"/>
    </source>
</evidence>
<dbReference type="InterPro" id="IPR036388">
    <property type="entry name" value="WH-like_DNA-bd_sf"/>
</dbReference>
<evidence type="ECO:0000256" key="4">
    <source>
        <dbReference type="ARBA" id="ARBA00023163"/>
    </source>
</evidence>
<dbReference type="FunFam" id="1.10.10.10:FF:000001">
    <property type="entry name" value="LysR family transcriptional regulator"/>
    <property type="match status" value="1"/>
</dbReference>
<sequence>MEGRLAGYLIAVAEHGSLRAAAERLGISQPALTKAVLRLEDEVGAPLLERGSRGVTFTTYGEVLLRHARVVRASVREAREEIAALKQGLAGRVRIGAGPSWQRRVLPEVIAAFREDWPLVRLEVVGGMDDQLKARLREGELDIVLAAIASPAPIEPDLTGRALIDDEYQIIARATHPLARRETPVGLAELLTHPWILPGRTSLMVQRLTAIFHGHGLPAPDAVVETDIAPLKMALMREADYLSFHALGQLRESDPGPIVAIDAPEARWRRSAGIIMRRGSEPNPAAGAVIAQIERISRTALDLVPVES</sequence>
<dbReference type="SUPFAM" id="SSF46785">
    <property type="entry name" value="Winged helix' DNA-binding domain"/>
    <property type="match status" value="1"/>
</dbReference>
<keyword evidence="3" id="KW-0238">DNA-binding</keyword>
<evidence type="ECO:0000256" key="3">
    <source>
        <dbReference type="ARBA" id="ARBA00023125"/>
    </source>
</evidence>
<dbReference type="RefSeq" id="WP_198880506.1">
    <property type="nucleotide sequence ID" value="NZ_JAEKJA010000001.1"/>
</dbReference>
<dbReference type="GO" id="GO:0003677">
    <property type="term" value="F:DNA binding"/>
    <property type="evidence" value="ECO:0007669"/>
    <property type="project" value="UniProtKB-KW"/>
</dbReference>
<organism evidence="6 7">
    <name type="scientific">Acuticoccus mangrovi</name>
    <dbReference type="NCBI Taxonomy" id="2796142"/>
    <lineage>
        <taxon>Bacteria</taxon>
        <taxon>Pseudomonadati</taxon>
        <taxon>Pseudomonadota</taxon>
        <taxon>Alphaproteobacteria</taxon>
        <taxon>Hyphomicrobiales</taxon>
        <taxon>Amorphaceae</taxon>
        <taxon>Acuticoccus</taxon>
    </lineage>
</organism>
<comment type="similarity">
    <text evidence="1">Belongs to the LysR transcriptional regulatory family.</text>
</comment>
<reference evidence="6" key="1">
    <citation type="submission" date="2020-12" db="EMBL/GenBank/DDBJ databases">
        <title>Bacterial taxonomy.</title>
        <authorList>
            <person name="Pan X."/>
        </authorList>
    </citation>
    <scope>NUCLEOTIDE SEQUENCE</scope>
    <source>
        <strain evidence="6">B2012</strain>
    </source>
</reference>
<dbReference type="Pfam" id="PF03466">
    <property type="entry name" value="LysR_substrate"/>
    <property type="match status" value="1"/>
</dbReference>
<keyword evidence="2" id="KW-0805">Transcription regulation</keyword>
<dbReference type="InterPro" id="IPR005119">
    <property type="entry name" value="LysR_subst-bd"/>
</dbReference>
<dbReference type="GO" id="GO:0005829">
    <property type="term" value="C:cytosol"/>
    <property type="evidence" value="ECO:0007669"/>
    <property type="project" value="TreeGrafter"/>
</dbReference>
<dbReference type="Gene3D" id="1.10.10.10">
    <property type="entry name" value="Winged helix-like DNA-binding domain superfamily/Winged helix DNA-binding domain"/>
    <property type="match status" value="1"/>
</dbReference>
<protein>
    <submittedName>
        <fullName evidence="6">LysR family transcriptional regulator</fullName>
    </submittedName>
</protein>
<dbReference type="AlphaFoldDB" id="A0A934MF77"/>
<evidence type="ECO:0000256" key="2">
    <source>
        <dbReference type="ARBA" id="ARBA00023015"/>
    </source>
</evidence>
<dbReference type="InterPro" id="IPR050950">
    <property type="entry name" value="HTH-type_LysR_regulators"/>
</dbReference>
<dbReference type="EMBL" id="JAEKJA010000001">
    <property type="protein sequence ID" value="MBJ3774640.1"/>
    <property type="molecule type" value="Genomic_DNA"/>
</dbReference>
<dbReference type="InterPro" id="IPR036390">
    <property type="entry name" value="WH_DNA-bd_sf"/>
</dbReference>
<evidence type="ECO:0000256" key="1">
    <source>
        <dbReference type="ARBA" id="ARBA00009437"/>
    </source>
</evidence>
<dbReference type="PRINTS" id="PR00039">
    <property type="entry name" value="HTHLYSR"/>
</dbReference>
<proteinExistence type="inferred from homology"/>
<dbReference type="SUPFAM" id="SSF53850">
    <property type="entry name" value="Periplasmic binding protein-like II"/>
    <property type="match status" value="1"/>
</dbReference>
<dbReference type="PANTHER" id="PTHR30419:SF8">
    <property type="entry name" value="NITROGEN ASSIMILATION TRANSCRIPTIONAL ACTIVATOR-RELATED"/>
    <property type="match status" value="1"/>
</dbReference>
<dbReference type="InterPro" id="IPR000847">
    <property type="entry name" value="LysR_HTH_N"/>
</dbReference>
<dbReference type="Gene3D" id="3.40.190.290">
    <property type="match status" value="1"/>
</dbReference>
<dbReference type="Proteomes" id="UP000609531">
    <property type="component" value="Unassembled WGS sequence"/>
</dbReference>
<evidence type="ECO:0000313" key="6">
    <source>
        <dbReference type="EMBL" id="MBJ3774640.1"/>
    </source>
</evidence>
<name>A0A934MF77_9HYPH</name>
<evidence type="ECO:0000313" key="7">
    <source>
        <dbReference type="Proteomes" id="UP000609531"/>
    </source>
</evidence>
<dbReference type="GO" id="GO:0003700">
    <property type="term" value="F:DNA-binding transcription factor activity"/>
    <property type="evidence" value="ECO:0007669"/>
    <property type="project" value="InterPro"/>
</dbReference>
<dbReference type="PROSITE" id="PS50931">
    <property type="entry name" value="HTH_LYSR"/>
    <property type="match status" value="1"/>
</dbReference>
<comment type="caution">
    <text evidence="6">The sequence shown here is derived from an EMBL/GenBank/DDBJ whole genome shotgun (WGS) entry which is preliminary data.</text>
</comment>
<accession>A0A934MF77</accession>
<keyword evidence="7" id="KW-1185">Reference proteome</keyword>
<gene>
    <name evidence="6" type="ORF">JCR33_03020</name>
</gene>